<protein>
    <submittedName>
        <fullName evidence="2">Uncharacterized protein</fullName>
    </submittedName>
</protein>
<accession>A0A564YW51</accession>
<organism evidence="2 3">
    <name type="scientific">Hymenolepis diminuta</name>
    <name type="common">Rat tapeworm</name>
    <dbReference type="NCBI Taxonomy" id="6216"/>
    <lineage>
        <taxon>Eukaryota</taxon>
        <taxon>Metazoa</taxon>
        <taxon>Spiralia</taxon>
        <taxon>Lophotrochozoa</taxon>
        <taxon>Platyhelminthes</taxon>
        <taxon>Cestoda</taxon>
        <taxon>Eucestoda</taxon>
        <taxon>Cyclophyllidea</taxon>
        <taxon>Hymenolepididae</taxon>
        <taxon>Hymenolepis</taxon>
    </lineage>
</organism>
<evidence type="ECO:0000313" key="2">
    <source>
        <dbReference type="EMBL" id="VUZ51475.1"/>
    </source>
</evidence>
<dbReference type="EMBL" id="CABIJS010000444">
    <property type="protein sequence ID" value="VUZ51475.1"/>
    <property type="molecule type" value="Genomic_DNA"/>
</dbReference>
<keyword evidence="3" id="KW-1185">Reference proteome</keyword>
<gene>
    <name evidence="1" type="ORF">WMSIL1_LOCUS10262</name>
    <name evidence="2" type="ORF">WMSIL1_LOCUS10263</name>
</gene>
<dbReference type="EMBL" id="CABIJS010000444">
    <property type="protein sequence ID" value="VUZ51474.1"/>
    <property type="molecule type" value="Genomic_DNA"/>
</dbReference>
<sequence length="54" mass="6324">MPTSNCSELSNFSNILLSVRLSSFRLESSFLKRVEGENTFCRSFHSQHHFHKCF</sequence>
<proteinExistence type="predicted"/>
<name>A0A564YW51_HYMDI</name>
<dbReference type="AlphaFoldDB" id="A0A564YW51"/>
<evidence type="ECO:0000313" key="3">
    <source>
        <dbReference type="Proteomes" id="UP000321570"/>
    </source>
</evidence>
<dbReference type="Proteomes" id="UP000321570">
    <property type="component" value="Unassembled WGS sequence"/>
</dbReference>
<reference evidence="2 3" key="1">
    <citation type="submission" date="2019-07" db="EMBL/GenBank/DDBJ databases">
        <authorList>
            <person name="Jastrzebski P J."/>
            <person name="Paukszto L."/>
            <person name="Jastrzebski P J."/>
        </authorList>
    </citation>
    <scope>NUCLEOTIDE SEQUENCE [LARGE SCALE GENOMIC DNA]</scope>
    <source>
        <strain evidence="2 3">WMS-il1</strain>
    </source>
</reference>
<evidence type="ECO:0000313" key="1">
    <source>
        <dbReference type="EMBL" id="VUZ51474.1"/>
    </source>
</evidence>